<dbReference type="Proteomes" id="UP000199163">
    <property type="component" value="Unassembled WGS sequence"/>
</dbReference>
<feature type="region of interest" description="Disordered" evidence="1">
    <location>
        <begin position="44"/>
        <end position="64"/>
    </location>
</feature>
<evidence type="ECO:0000256" key="2">
    <source>
        <dbReference type="SAM" id="Phobius"/>
    </source>
</evidence>
<dbReference type="InterPro" id="IPR024419">
    <property type="entry name" value="YvrJ"/>
</dbReference>
<feature type="transmembrane region" description="Helical" evidence="2">
    <location>
        <begin position="6"/>
        <end position="22"/>
    </location>
</feature>
<evidence type="ECO:0000313" key="3">
    <source>
        <dbReference type="EMBL" id="SDH95335.1"/>
    </source>
</evidence>
<keyword evidence="2" id="KW-1133">Transmembrane helix</keyword>
<dbReference type="Pfam" id="PF12841">
    <property type="entry name" value="YvrJ"/>
    <property type="match status" value="1"/>
</dbReference>
<dbReference type="STRING" id="568899.SAMN05192534_11638"/>
<sequence>MDMWIQAAGEYGISAVIAFYLLHRMEKKLDTLIDAVQQQNNTPFPFKQQASHHVHVPNKTKLNQ</sequence>
<reference evidence="3 4" key="1">
    <citation type="submission" date="2016-10" db="EMBL/GenBank/DDBJ databases">
        <authorList>
            <person name="de Groot N.N."/>
        </authorList>
    </citation>
    <scope>NUCLEOTIDE SEQUENCE [LARGE SCALE GENOMIC DNA]</scope>
    <source>
        <strain evidence="3 4">DSM 21632</strain>
    </source>
</reference>
<name>A0A1G8GLP3_9BACI</name>
<dbReference type="EMBL" id="FNDK01000016">
    <property type="protein sequence ID" value="SDH95335.1"/>
    <property type="molecule type" value="Genomic_DNA"/>
</dbReference>
<dbReference type="RefSeq" id="WP_091274489.1">
    <property type="nucleotide sequence ID" value="NZ_FNDK01000016.1"/>
</dbReference>
<dbReference type="AlphaFoldDB" id="A0A1G8GLP3"/>
<accession>A0A1G8GLP3</accession>
<gene>
    <name evidence="3" type="ORF">SAMN05192534_11638</name>
</gene>
<dbReference type="OrthoDB" id="2662123at2"/>
<proteinExistence type="predicted"/>
<keyword evidence="2" id="KW-0812">Transmembrane</keyword>
<evidence type="ECO:0000313" key="4">
    <source>
        <dbReference type="Proteomes" id="UP000199163"/>
    </source>
</evidence>
<organism evidence="3 4">
    <name type="scientific">Alteribacillus persepolensis</name>
    <dbReference type="NCBI Taxonomy" id="568899"/>
    <lineage>
        <taxon>Bacteria</taxon>
        <taxon>Bacillati</taxon>
        <taxon>Bacillota</taxon>
        <taxon>Bacilli</taxon>
        <taxon>Bacillales</taxon>
        <taxon>Bacillaceae</taxon>
        <taxon>Alteribacillus</taxon>
    </lineage>
</organism>
<keyword evidence="4" id="KW-1185">Reference proteome</keyword>
<keyword evidence="2" id="KW-0472">Membrane</keyword>
<protein>
    <submittedName>
        <fullName evidence="3">YvrJ protein family protein</fullName>
    </submittedName>
</protein>
<evidence type="ECO:0000256" key="1">
    <source>
        <dbReference type="SAM" id="MobiDB-lite"/>
    </source>
</evidence>